<dbReference type="AlphaFoldDB" id="A0A9P7B9P3"/>
<feature type="compositionally biased region" description="Low complexity" evidence="3">
    <location>
        <begin position="569"/>
        <end position="586"/>
    </location>
</feature>
<reference evidence="5 6" key="1">
    <citation type="submission" date="2020-11" db="EMBL/GenBank/DDBJ databases">
        <title>Kefir isolates.</title>
        <authorList>
            <person name="Marcisauskas S."/>
            <person name="Kim Y."/>
            <person name="Blasche S."/>
        </authorList>
    </citation>
    <scope>NUCLEOTIDE SEQUENCE [LARGE SCALE GENOMIC DNA]</scope>
    <source>
        <strain evidence="5 6">KR</strain>
    </source>
</reference>
<feature type="compositionally biased region" description="Basic and acidic residues" evidence="3">
    <location>
        <begin position="441"/>
        <end position="452"/>
    </location>
</feature>
<protein>
    <submittedName>
        <fullName evidence="5">SNF1-interacting protein</fullName>
    </submittedName>
</protein>
<dbReference type="PANTHER" id="PTHR31315:SF1">
    <property type="entry name" value="PROTEIN SIP5"/>
    <property type="match status" value="1"/>
</dbReference>
<keyword evidence="2" id="KW-0862">Zinc</keyword>
<dbReference type="InterPro" id="IPR039301">
    <property type="entry name" value="Sip5/DA2"/>
</dbReference>
<comment type="similarity">
    <text evidence="1">Belongs to the SIP5 family.</text>
</comment>
<feature type="compositionally biased region" description="Low complexity" evidence="3">
    <location>
        <begin position="16"/>
        <end position="45"/>
    </location>
</feature>
<accession>A0A9P7B9P3</accession>
<sequence length="628" mass="67504">MGNNQSSSGERRSGLRSRSSTVSSLASRVVPSHHSSTSQQHQQQHSSHEVDTVDLKKQVDGGWVEPQTLLYSRIDYSRPTVHRLIAERRLAPFYLGLQDYEDDWEVEAIIQALEEAEQQATQNLRDAHAAAIETANEAEASQLSAPAGTRKHKDAVGAFNAAVLHRERLAEMIRQREKRGGGSLQLTDKAQHARLYIGNSLECPICFLYYPSNMVHTRCCDQPICTECFIQIKRADPTPTHLESEPAACPFCMETNFGCVYEKPHAERPAIEPTPSDASGSSIGSGASPTSPPQERRPRRKSFAHTEKEVVTTDMVHPDWEAKLEQMKALVARRANRRIVFRQVGDRLIPVGITSSRGGEGSAPTMATTTNLPPNFLSQLAAALDASNNEGGSRRRSRGSRRRSTDEMTSLLESLGLGGGSDIEELMVQEALRISQLEEEERQKKAQAEEGSRSATPGPAAASSSTRVEANPATEQMLSEAMSGTFTSSSFAPSPVHPPAHANTSAPQTAATASGSSPLASAPPVLAPIPQLDLDLPSTPTEQVAEPPREAVAVSAPAGTPHARPELPGPAASFASTTSATSVSPSQGYAPLPEEEEAETSPHSSEQSKHAPGQHVELGTTAHPLINI</sequence>
<dbReference type="GO" id="GO:0005737">
    <property type="term" value="C:cytoplasm"/>
    <property type="evidence" value="ECO:0007669"/>
    <property type="project" value="TreeGrafter"/>
</dbReference>
<dbReference type="Proteomes" id="UP000777482">
    <property type="component" value="Unassembled WGS sequence"/>
</dbReference>
<evidence type="ECO:0000313" key="5">
    <source>
        <dbReference type="EMBL" id="KAG0665849.1"/>
    </source>
</evidence>
<keyword evidence="6" id="KW-1185">Reference proteome</keyword>
<dbReference type="EMBL" id="PUHQ01000007">
    <property type="protein sequence ID" value="KAG0665849.1"/>
    <property type="molecule type" value="Genomic_DNA"/>
</dbReference>
<name>A0A9P7B9P3_RHOMI</name>
<comment type="caution">
    <text evidence="5">The sequence shown here is derived from an EMBL/GenBank/DDBJ whole genome shotgun (WGS) entry which is preliminary data.</text>
</comment>
<keyword evidence="2" id="KW-0863">Zinc-finger</keyword>
<dbReference type="PROSITE" id="PS50089">
    <property type="entry name" value="ZF_RING_2"/>
    <property type="match status" value="1"/>
</dbReference>
<feature type="compositionally biased region" description="Low complexity" evidence="3">
    <location>
        <begin position="453"/>
        <end position="467"/>
    </location>
</feature>
<dbReference type="InterPro" id="IPR001841">
    <property type="entry name" value="Znf_RING"/>
</dbReference>
<gene>
    <name evidence="5" type="primary">SIP5</name>
    <name evidence="5" type="ORF">C6P46_005943</name>
</gene>
<evidence type="ECO:0000256" key="2">
    <source>
        <dbReference type="PROSITE-ProRule" id="PRU00175"/>
    </source>
</evidence>
<evidence type="ECO:0000313" key="6">
    <source>
        <dbReference type="Proteomes" id="UP000777482"/>
    </source>
</evidence>
<feature type="compositionally biased region" description="Low complexity" evidence="3">
    <location>
        <begin position="274"/>
        <end position="289"/>
    </location>
</feature>
<feature type="compositionally biased region" description="Polar residues" evidence="3">
    <location>
        <begin position="473"/>
        <end position="492"/>
    </location>
</feature>
<evidence type="ECO:0000259" key="4">
    <source>
        <dbReference type="PROSITE" id="PS50089"/>
    </source>
</evidence>
<dbReference type="CDD" id="cd24139">
    <property type="entry name" value="SIP5-like"/>
    <property type="match status" value="1"/>
</dbReference>
<feature type="region of interest" description="Disordered" evidence="3">
    <location>
        <begin position="268"/>
        <end position="308"/>
    </location>
</feature>
<feature type="domain" description="RING-type" evidence="4">
    <location>
        <begin position="203"/>
        <end position="252"/>
    </location>
</feature>
<feature type="compositionally biased region" description="Low complexity" evidence="3">
    <location>
        <begin position="509"/>
        <end position="524"/>
    </location>
</feature>
<dbReference type="PANTHER" id="PTHR31315">
    <property type="entry name" value="PROTEIN SIP5"/>
    <property type="match status" value="1"/>
</dbReference>
<dbReference type="GO" id="GO:0008270">
    <property type="term" value="F:zinc ion binding"/>
    <property type="evidence" value="ECO:0007669"/>
    <property type="project" value="UniProtKB-KW"/>
</dbReference>
<dbReference type="OrthoDB" id="21471at2759"/>
<evidence type="ECO:0000256" key="3">
    <source>
        <dbReference type="SAM" id="MobiDB-lite"/>
    </source>
</evidence>
<feature type="region of interest" description="Disordered" evidence="3">
    <location>
        <begin position="1"/>
        <end position="51"/>
    </location>
</feature>
<evidence type="ECO:0000256" key="1">
    <source>
        <dbReference type="ARBA" id="ARBA00010402"/>
    </source>
</evidence>
<keyword evidence="2" id="KW-0479">Metal-binding</keyword>
<proteinExistence type="inferred from homology"/>
<organism evidence="5 6">
    <name type="scientific">Rhodotorula mucilaginosa</name>
    <name type="common">Yeast</name>
    <name type="synonym">Rhodotorula rubra</name>
    <dbReference type="NCBI Taxonomy" id="5537"/>
    <lineage>
        <taxon>Eukaryota</taxon>
        <taxon>Fungi</taxon>
        <taxon>Dikarya</taxon>
        <taxon>Basidiomycota</taxon>
        <taxon>Pucciniomycotina</taxon>
        <taxon>Microbotryomycetes</taxon>
        <taxon>Sporidiobolales</taxon>
        <taxon>Sporidiobolaceae</taxon>
        <taxon>Rhodotorula</taxon>
    </lineage>
</organism>
<feature type="region of interest" description="Disordered" evidence="3">
    <location>
        <begin position="439"/>
        <end position="628"/>
    </location>
</feature>
<feature type="region of interest" description="Disordered" evidence="3">
    <location>
        <begin position="385"/>
        <end position="408"/>
    </location>
</feature>